<accession>A0A0U0XQA0</accession>
<reference evidence="3 5" key="2">
    <citation type="submission" date="2018-08" db="EMBL/GenBank/DDBJ databases">
        <title>Linezolid Resistance in Mycobacterium abscessus: MIC Distribution and Comprehensive Investigation of Resistance Mechanisms.</title>
        <authorList>
            <person name="Ye M."/>
            <person name="Xu L."/>
            <person name="Zou Y."/>
            <person name="Li B."/>
            <person name="Guo Q."/>
            <person name="Zhang Y."/>
            <person name="Zhan M."/>
            <person name="Xu B."/>
            <person name="Yu F."/>
            <person name="Zhang Z."/>
            <person name="Chu H."/>
        </authorList>
    </citation>
    <scope>NUCLEOTIDE SEQUENCE [LARGE SCALE GENOMIC DNA]</scope>
    <source>
        <strain evidence="3 5">G143</strain>
    </source>
</reference>
<sequence length="114" mass="11927">MDKLRTRVVIGIAAVGMSVGSPFSAGIAQANDHTFLDSLRAAGVFIHKDAEPYVIQAGHQACRDLHNGVPPEEVGNSFPWGHGVAPAPAPQVYLDIVQSELCPNALNPAPPPPA</sequence>
<dbReference type="Proteomes" id="UP000284557">
    <property type="component" value="Unassembled WGS sequence"/>
</dbReference>
<evidence type="ECO:0000313" key="5">
    <source>
        <dbReference type="Proteomes" id="UP000284557"/>
    </source>
</evidence>
<feature type="domain" description="DUF732" evidence="1">
    <location>
        <begin position="31"/>
        <end position="104"/>
    </location>
</feature>
<dbReference type="AlphaFoldDB" id="A0A0U0XQA0"/>
<evidence type="ECO:0000313" key="2">
    <source>
        <dbReference type="EMBL" id="CPT05977.1"/>
    </source>
</evidence>
<evidence type="ECO:0000259" key="1">
    <source>
        <dbReference type="Pfam" id="PF05305"/>
    </source>
</evidence>
<dbReference type="GeneID" id="93378502"/>
<organism evidence="2 4">
    <name type="scientific">Mycobacteroides abscessus</name>
    <dbReference type="NCBI Taxonomy" id="36809"/>
    <lineage>
        <taxon>Bacteria</taxon>
        <taxon>Bacillati</taxon>
        <taxon>Actinomycetota</taxon>
        <taxon>Actinomycetes</taxon>
        <taxon>Mycobacteriales</taxon>
        <taxon>Mycobacteriaceae</taxon>
        <taxon>Mycobacteroides</taxon>
    </lineage>
</organism>
<protein>
    <submittedName>
        <fullName evidence="3">DUF732 domain-containing protein</fullName>
    </submittedName>
</protein>
<dbReference type="EMBL" id="CSUW01000002">
    <property type="protein sequence ID" value="CPT05977.1"/>
    <property type="molecule type" value="Genomic_DNA"/>
</dbReference>
<comment type="caution">
    <text evidence="2">The sequence shown here is derived from an EMBL/GenBank/DDBJ whole genome shotgun (WGS) entry which is preliminary data.</text>
</comment>
<dbReference type="Pfam" id="PF05305">
    <property type="entry name" value="DUF732"/>
    <property type="match status" value="1"/>
</dbReference>
<dbReference type="Proteomes" id="UP000038487">
    <property type="component" value="Unassembled WGS sequence"/>
</dbReference>
<dbReference type="InterPro" id="IPR007969">
    <property type="entry name" value="DUF732"/>
</dbReference>
<name>A0A0U0XQA0_9MYCO</name>
<dbReference type="RefSeq" id="WP_005074484.1">
    <property type="nucleotide sequence ID" value="NZ_CM125927.1"/>
</dbReference>
<proteinExistence type="predicted"/>
<gene>
    <name evidence="3" type="ORF">D2E76_05085</name>
    <name evidence="2" type="ORF">ERS075527_00725</name>
</gene>
<evidence type="ECO:0000313" key="4">
    <source>
        <dbReference type="Proteomes" id="UP000038487"/>
    </source>
</evidence>
<reference evidence="2 4" key="1">
    <citation type="submission" date="2015-03" db="EMBL/GenBank/DDBJ databases">
        <authorList>
            <consortium name="Pathogen Informatics"/>
            <person name="Murphy D."/>
        </authorList>
    </citation>
    <scope>NUCLEOTIDE SEQUENCE [LARGE SCALE GENOMIC DNA]</scope>
    <source>
        <strain evidence="2 4">PAP036</strain>
    </source>
</reference>
<dbReference type="EMBL" id="QXBN01000002">
    <property type="protein sequence ID" value="RIT42791.1"/>
    <property type="molecule type" value="Genomic_DNA"/>
</dbReference>
<evidence type="ECO:0000313" key="3">
    <source>
        <dbReference type="EMBL" id="RIT42791.1"/>
    </source>
</evidence>